<reference evidence="2" key="1">
    <citation type="journal article" date="2014" name="Genome Announc.">
        <title>Draft Genome Sequence of the Yeast Pseudozyma antarctica Type Strain JCM10317, a Producer of the Glycolipid Biosurfactants, Mannosylerythritol Lipids.</title>
        <authorList>
            <person name="Saika A."/>
            <person name="Koike H."/>
            <person name="Hori T."/>
            <person name="Fukuoka T."/>
            <person name="Sato S."/>
            <person name="Habe H."/>
            <person name="Kitamoto D."/>
            <person name="Morita T."/>
        </authorList>
    </citation>
    <scope>NUCLEOTIDE SEQUENCE [LARGE SCALE GENOMIC DNA]</scope>
    <source>
        <strain evidence="2">JCM 10317</strain>
    </source>
</reference>
<evidence type="ECO:0000313" key="2">
    <source>
        <dbReference type="Proteomes" id="UP000053758"/>
    </source>
</evidence>
<dbReference type="GeneID" id="26304363"/>
<sequence length="238" mass="27255">MTSRYVLRLIRRSEIPEVVRVQHAAFNDPTNTTPDEISQILASEAQNETGEPATPEERKAKRVQSEYELYDKRIYSYVGAYLVPDSVAEADEEDSSTLPAGSVLAGFGVWRRLDPSSPPEAPEWNDKEQKDPNLLNRFMAQMWRRREDTMQGKTYWFLKLLCIDPQHQRKGLGTMLLGWGIKRADKEGVDAWLESSPMGKGAYLKAGFRILGIDQIDEPRAKRGFVDWPYMIHDKPSH</sequence>
<dbReference type="AlphaFoldDB" id="A0A081CEU8"/>
<dbReference type="PANTHER" id="PTHR42791:SF16">
    <property type="entry name" value="N-ACETYLTRANSFERASE DOMAIN-CONTAINING PROTEIN"/>
    <property type="match status" value="1"/>
</dbReference>
<name>A0A081CEU8_PSEA2</name>
<dbReference type="PROSITE" id="PS51186">
    <property type="entry name" value="GNAT"/>
    <property type="match status" value="1"/>
</dbReference>
<gene>
    <name evidence="1" type="ORF">PAN0_008d3411</name>
</gene>
<organism evidence="1 2">
    <name type="scientific">Pseudozyma antarctica</name>
    <name type="common">Yeast</name>
    <name type="synonym">Candida antarctica</name>
    <dbReference type="NCBI Taxonomy" id="84753"/>
    <lineage>
        <taxon>Eukaryota</taxon>
        <taxon>Fungi</taxon>
        <taxon>Dikarya</taxon>
        <taxon>Basidiomycota</taxon>
        <taxon>Ustilaginomycotina</taxon>
        <taxon>Ustilaginomycetes</taxon>
        <taxon>Ustilaginales</taxon>
        <taxon>Ustilaginaceae</taxon>
        <taxon>Moesziomyces</taxon>
    </lineage>
</organism>
<dbReference type="HOGENOM" id="CLU_115521_0_0_1"/>
<dbReference type="SUPFAM" id="SSF55729">
    <property type="entry name" value="Acyl-CoA N-acyltransferases (Nat)"/>
    <property type="match status" value="1"/>
</dbReference>
<dbReference type="OrthoDB" id="2896281at2759"/>
<accession>A0A081CEU8</accession>
<dbReference type="Gene3D" id="3.40.630.30">
    <property type="match status" value="1"/>
</dbReference>
<dbReference type="GO" id="GO:0016747">
    <property type="term" value="F:acyltransferase activity, transferring groups other than amino-acyl groups"/>
    <property type="evidence" value="ECO:0007669"/>
    <property type="project" value="InterPro"/>
</dbReference>
<protein>
    <submittedName>
        <fullName evidence="1">Uncharacterized protein</fullName>
    </submittedName>
</protein>
<dbReference type="PANTHER" id="PTHR42791">
    <property type="entry name" value="GNAT FAMILY ACETYLTRANSFERASE"/>
    <property type="match status" value="1"/>
</dbReference>
<dbReference type="EMBL" id="DF830075">
    <property type="protein sequence ID" value="GAK65194.1"/>
    <property type="molecule type" value="Genomic_DNA"/>
</dbReference>
<dbReference type="CDD" id="cd04301">
    <property type="entry name" value="NAT_SF"/>
    <property type="match status" value="1"/>
</dbReference>
<keyword evidence="2" id="KW-1185">Reference proteome</keyword>
<evidence type="ECO:0000313" key="1">
    <source>
        <dbReference type="EMBL" id="GAK65194.1"/>
    </source>
</evidence>
<dbReference type="RefSeq" id="XP_014656398.1">
    <property type="nucleotide sequence ID" value="XM_014800912.1"/>
</dbReference>
<dbReference type="InterPro" id="IPR016181">
    <property type="entry name" value="Acyl_CoA_acyltransferase"/>
</dbReference>
<dbReference type="Pfam" id="PF00583">
    <property type="entry name" value="Acetyltransf_1"/>
    <property type="match status" value="1"/>
</dbReference>
<dbReference type="InterPro" id="IPR000182">
    <property type="entry name" value="GNAT_dom"/>
</dbReference>
<dbReference type="InterPro" id="IPR052523">
    <property type="entry name" value="Trichothecene_AcTrans"/>
</dbReference>
<dbReference type="Proteomes" id="UP000053758">
    <property type="component" value="Unassembled WGS sequence"/>
</dbReference>
<proteinExistence type="predicted"/>